<evidence type="ECO:0000313" key="4">
    <source>
        <dbReference type="Proteomes" id="UP000016933"/>
    </source>
</evidence>
<proteinExistence type="predicted"/>
<organism evidence="3 4">
    <name type="scientific">Dothistroma septosporum (strain NZE10 / CBS 128990)</name>
    <name type="common">Red band needle blight fungus</name>
    <name type="synonym">Mycosphaerella pini</name>
    <dbReference type="NCBI Taxonomy" id="675120"/>
    <lineage>
        <taxon>Eukaryota</taxon>
        <taxon>Fungi</taxon>
        <taxon>Dikarya</taxon>
        <taxon>Ascomycota</taxon>
        <taxon>Pezizomycotina</taxon>
        <taxon>Dothideomycetes</taxon>
        <taxon>Dothideomycetidae</taxon>
        <taxon>Mycosphaerellales</taxon>
        <taxon>Mycosphaerellaceae</taxon>
        <taxon>Dothistroma</taxon>
    </lineage>
</organism>
<protein>
    <recommendedName>
        <fullName evidence="2">DUF7702 domain-containing protein</fullName>
    </recommendedName>
</protein>
<evidence type="ECO:0000313" key="3">
    <source>
        <dbReference type="EMBL" id="EME42657.1"/>
    </source>
</evidence>
<feature type="domain" description="DUF7702" evidence="2">
    <location>
        <begin position="6"/>
        <end position="97"/>
    </location>
</feature>
<reference evidence="4" key="1">
    <citation type="journal article" date="2012" name="PLoS Genet.">
        <title>The genomes of the fungal plant pathogens Cladosporium fulvum and Dothistroma septosporum reveal adaptation to different hosts and lifestyles but also signatures of common ancestry.</title>
        <authorList>
            <person name="de Wit P.J.G.M."/>
            <person name="van der Burgt A."/>
            <person name="Oekmen B."/>
            <person name="Stergiopoulos I."/>
            <person name="Abd-Elsalam K.A."/>
            <person name="Aerts A.L."/>
            <person name="Bahkali A.H."/>
            <person name="Beenen H.G."/>
            <person name="Chettri P."/>
            <person name="Cox M.P."/>
            <person name="Datema E."/>
            <person name="de Vries R.P."/>
            <person name="Dhillon B."/>
            <person name="Ganley A.R."/>
            <person name="Griffiths S.A."/>
            <person name="Guo Y."/>
            <person name="Hamelin R.C."/>
            <person name="Henrissat B."/>
            <person name="Kabir M.S."/>
            <person name="Jashni M.K."/>
            <person name="Kema G."/>
            <person name="Klaubauf S."/>
            <person name="Lapidus A."/>
            <person name="Levasseur A."/>
            <person name="Lindquist E."/>
            <person name="Mehrabi R."/>
            <person name="Ohm R.A."/>
            <person name="Owen T.J."/>
            <person name="Salamov A."/>
            <person name="Schwelm A."/>
            <person name="Schijlen E."/>
            <person name="Sun H."/>
            <person name="van den Burg H.A."/>
            <person name="van Ham R.C.H.J."/>
            <person name="Zhang S."/>
            <person name="Goodwin S.B."/>
            <person name="Grigoriev I.V."/>
            <person name="Collemare J."/>
            <person name="Bradshaw R.E."/>
        </authorList>
    </citation>
    <scope>NUCLEOTIDE SEQUENCE [LARGE SCALE GENOMIC DNA]</scope>
    <source>
        <strain evidence="4">NZE10 / CBS 128990</strain>
    </source>
</reference>
<dbReference type="AlphaFoldDB" id="N1PJT5"/>
<name>N1PJT5_DOTSN</name>
<keyword evidence="1" id="KW-1133">Transmembrane helix</keyword>
<dbReference type="HOGENOM" id="CLU_2291634_0_0_1"/>
<feature type="transmembrane region" description="Helical" evidence="1">
    <location>
        <begin position="12"/>
        <end position="30"/>
    </location>
</feature>
<keyword evidence="1" id="KW-0472">Membrane</keyword>
<dbReference type="OrthoDB" id="2560628at2759"/>
<feature type="transmembrane region" description="Helical" evidence="1">
    <location>
        <begin position="39"/>
        <end position="60"/>
    </location>
</feature>
<dbReference type="eggNOG" id="ENOG502SV5A">
    <property type="taxonomic scope" value="Eukaryota"/>
</dbReference>
<keyword evidence="1" id="KW-0812">Transmembrane</keyword>
<feature type="transmembrane region" description="Helical" evidence="1">
    <location>
        <begin position="66"/>
        <end position="93"/>
    </location>
</feature>
<keyword evidence="4" id="KW-1185">Reference proteome</keyword>
<dbReference type="STRING" id="675120.N1PJT5"/>
<dbReference type="Pfam" id="PF24800">
    <property type="entry name" value="DUF7702"/>
    <property type="match status" value="1"/>
</dbReference>
<dbReference type="InterPro" id="IPR056119">
    <property type="entry name" value="DUF7702"/>
</dbReference>
<dbReference type="EMBL" id="KB446541">
    <property type="protein sequence ID" value="EME42657.1"/>
    <property type="molecule type" value="Genomic_DNA"/>
</dbReference>
<gene>
    <name evidence="3" type="ORF">DOTSEDRAFT_46138</name>
</gene>
<evidence type="ECO:0000259" key="2">
    <source>
        <dbReference type="Pfam" id="PF24800"/>
    </source>
</evidence>
<accession>N1PJT5</accession>
<dbReference type="PANTHER" id="PTHR42109">
    <property type="entry name" value="UNPLACED GENOMIC SCAFFOLD UM_SCAF_CONTIG_1.265, WHOLE GENOME SHOTGUN SEQUENCE"/>
    <property type="match status" value="1"/>
</dbReference>
<dbReference type="OMA" id="IWISIRH"/>
<dbReference type="PANTHER" id="PTHR42109:SF2">
    <property type="entry name" value="INTEGRAL MEMBRANE PROTEIN"/>
    <property type="match status" value="1"/>
</dbReference>
<reference evidence="3 4" key="2">
    <citation type="journal article" date="2012" name="PLoS Pathog.">
        <title>Diverse lifestyles and strategies of plant pathogenesis encoded in the genomes of eighteen Dothideomycetes fungi.</title>
        <authorList>
            <person name="Ohm R.A."/>
            <person name="Feau N."/>
            <person name="Henrissat B."/>
            <person name="Schoch C.L."/>
            <person name="Horwitz B.A."/>
            <person name="Barry K.W."/>
            <person name="Condon B.J."/>
            <person name="Copeland A.C."/>
            <person name="Dhillon B."/>
            <person name="Glaser F."/>
            <person name="Hesse C.N."/>
            <person name="Kosti I."/>
            <person name="LaButti K."/>
            <person name="Lindquist E.A."/>
            <person name="Lucas S."/>
            <person name="Salamov A.A."/>
            <person name="Bradshaw R.E."/>
            <person name="Ciuffetti L."/>
            <person name="Hamelin R.C."/>
            <person name="Kema G.H.J."/>
            <person name="Lawrence C."/>
            <person name="Scott J.A."/>
            <person name="Spatafora J.W."/>
            <person name="Turgeon B.G."/>
            <person name="de Wit P.J.G.M."/>
            <person name="Zhong S."/>
            <person name="Goodwin S.B."/>
            <person name="Grigoriev I.V."/>
        </authorList>
    </citation>
    <scope>NUCLEOTIDE SEQUENCE [LARGE SCALE GENOMIC DNA]</scope>
    <source>
        <strain evidence="4">NZE10 / CBS 128990</strain>
    </source>
</reference>
<dbReference type="Proteomes" id="UP000016933">
    <property type="component" value="Unassembled WGS sequence"/>
</dbReference>
<evidence type="ECO:0000256" key="1">
    <source>
        <dbReference type="SAM" id="Phobius"/>
    </source>
</evidence>
<sequence>MNLFGSRGDLAIAEVAFCSPASVVAIAICIKQGLSRSSGWLYLCLLSIVRLVGASCILYTDFQDHYSVGLIETAAITSSIGTAPLALALFGVLKEIHAAMS</sequence>